<sequence length="389" mass="42366">MNPPPTPAEIAAEREPDEPPVDAEEVSRLQRIRRRAGVGHWLGVWVGRQMLRLPWLTRFSLTRKRQRPQLQNDGATYGTTLAADGVPIGYCYVPPAAGAPRRPGVVHLHGWMETKETHAETARTLSGLGHPVLMGDLRHHGDSGGPFVTFGVKERHDVDTLIDLATERGWFEPPVITVGFSTGAVAVLAHLAVDRARSSSDGPGPRVAGCAALAPMISLRRGVRWFRGMAAPQIAERWLMLGVTEAIRRAGLSFDETELRDVVKAEDRPILFAAGERGDRFTLGDQVEELHRLKTRGWTALHTVPGVTHFAVGVEAFPAILPKWEALLAVVRELCDEPACADDGSAVEAGAEVEGVRTDLHPTAERHADHQPDRRPAGDQTAAAVGDQR</sequence>
<name>A0A517PCM9_9PLAN</name>
<feature type="region of interest" description="Disordered" evidence="1">
    <location>
        <begin position="1"/>
        <end position="22"/>
    </location>
</feature>
<evidence type="ECO:0000313" key="3">
    <source>
        <dbReference type="EMBL" id="QDT17125.1"/>
    </source>
</evidence>
<dbReference type="KEGG" id="acaf:CA12_32370"/>
<keyword evidence="4" id="KW-1185">Reference proteome</keyword>
<evidence type="ECO:0000313" key="4">
    <source>
        <dbReference type="Proteomes" id="UP000318741"/>
    </source>
</evidence>
<dbReference type="Proteomes" id="UP000318741">
    <property type="component" value="Chromosome"/>
</dbReference>
<dbReference type="InterPro" id="IPR029058">
    <property type="entry name" value="AB_hydrolase_fold"/>
</dbReference>
<dbReference type="SUPFAM" id="SSF53474">
    <property type="entry name" value="alpha/beta-Hydrolases"/>
    <property type="match status" value="1"/>
</dbReference>
<feature type="compositionally biased region" description="Basic and acidic residues" evidence="1">
    <location>
        <begin position="354"/>
        <end position="377"/>
    </location>
</feature>
<evidence type="ECO:0000259" key="2">
    <source>
        <dbReference type="Pfam" id="PF12146"/>
    </source>
</evidence>
<gene>
    <name evidence="3" type="ORF">CA12_32370</name>
</gene>
<dbReference type="GO" id="GO:0016787">
    <property type="term" value="F:hydrolase activity"/>
    <property type="evidence" value="ECO:0007669"/>
    <property type="project" value="UniProtKB-KW"/>
</dbReference>
<organism evidence="3 4">
    <name type="scientific">Alienimonas californiensis</name>
    <dbReference type="NCBI Taxonomy" id="2527989"/>
    <lineage>
        <taxon>Bacteria</taxon>
        <taxon>Pseudomonadati</taxon>
        <taxon>Planctomycetota</taxon>
        <taxon>Planctomycetia</taxon>
        <taxon>Planctomycetales</taxon>
        <taxon>Planctomycetaceae</taxon>
        <taxon>Alienimonas</taxon>
    </lineage>
</organism>
<dbReference type="OrthoDB" id="9805123at2"/>
<dbReference type="InterPro" id="IPR022742">
    <property type="entry name" value="Hydrolase_4"/>
</dbReference>
<dbReference type="Gene3D" id="3.40.50.1820">
    <property type="entry name" value="alpha/beta hydrolase"/>
    <property type="match status" value="1"/>
</dbReference>
<proteinExistence type="predicted"/>
<keyword evidence="3" id="KW-0378">Hydrolase</keyword>
<feature type="domain" description="Serine aminopeptidase S33" evidence="2">
    <location>
        <begin position="103"/>
        <end position="262"/>
    </location>
</feature>
<feature type="region of interest" description="Disordered" evidence="1">
    <location>
        <begin position="346"/>
        <end position="389"/>
    </location>
</feature>
<protein>
    <submittedName>
        <fullName evidence="3">Alpha/beta hydrolase family protein</fullName>
    </submittedName>
</protein>
<dbReference type="AlphaFoldDB" id="A0A517PCM9"/>
<accession>A0A517PCM9</accession>
<dbReference type="Pfam" id="PF12146">
    <property type="entry name" value="Hydrolase_4"/>
    <property type="match status" value="1"/>
</dbReference>
<dbReference type="EMBL" id="CP036265">
    <property type="protein sequence ID" value="QDT17125.1"/>
    <property type="molecule type" value="Genomic_DNA"/>
</dbReference>
<reference evidence="3 4" key="1">
    <citation type="submission" date="2019-02" db="EMBL/GenBank/DDBJ databases">
        <title>Deep-cultivation of Planctomycetes and their phenomic and genomic characterization uncovers novel biology.</title>
        <authorList>
            <person name="Wiegand S."/>
            <person name="Jogler M."/>
            <person name="Boedeker C."/>
            <person name="Pinto D."/>
            <person name="Vollmers J."/>
            <person name="Rivas-Marin E."/>
            <person name="Kohn T."/>
            <person name="Peeters S.H."/>
            <person name="Heuer A."/>
            <person name="Rast P."/>
            <person name="Oberbeckmann S."/>
            <person name="Bunk B."/>
            <person name="Jeske O."/>
            <person name="Meyerdierks A."/>
            <person name="Storesund J.E."/>
            <person name="Kallscheuer N."/>
            <person name="Luecker S."/>
            <person name="Lage O.M."/>
            <person name="Pohl T."/>
            <person name="Merkel B.J."/>
            <person name="Hornburger P."/>
            <person name="Mueller R.-W."/>
            <person name="Bruemmer F."/>
            <person name="Labrenz M."/>
            <person name="Spormann A.M."/>
            <person name="Op den Camp H."/>
            <person name="Overmann J."/>
            <person name="Amann R."/>
            <person name="Jetten M.S.M."/>
            <person name="Mascher T."/>
            <person name="Medema M.H."/>
            <person name="Devos D.P."/>
            <person name="Kaster A.-K."/>
            <person name="Ovreas L."/>
            <person name="Rohde M."/>
            <person name="Galperin M.Y."/>
            <person name="Jogler C."/>
        </authorList>
    </citation>
    <scope>NUCLEOTIDE SEQUENCE [LARGE SCALE GENOMIC DNA]</scope>
    <source>
        <strain evidence="3 4">CA12</strain>
    </source>
</reference>
<evidence type="ECO:0000256" key="1">
    <source>
        <dbReference type="SAM" id="MobiDB-lite"/>
    </source>
</evidence>